<dbReference type="EMBL" id="CAFBMW010000012">
    <property type="protein sequence ID" value="CAB4938308.1"/>
    <property type="molecule type" value="Genomic_DNA"/>
</dbReference>
<accession>A0A6J7J4J9</accession>
<name>A0A6J7J4J9_9ZZZZ</name>
<proteinExistence type="predicted"/>
<organism evidence="1">
    <name type="scientific">freshwater metagenome</name>
    <dbReference type="NCBI Taxonomy" id="449393"/>
    <lineage>
        <taxon>unclassified sequences</taxon>
        <taxon>metagenomes</taxon>
        <taxon>ecological metagenomes</taxon>
    </lineage>
</organism>
<dbReference type="AlphaFoldDB" id="A0A6J7J4J9"/>
<evidence type="ECO:0000313" key="1">
    <source>
        <dbReference type="EMBL" id="CAB4938308.1"/>
    </source>
</evidence>
<protein>
    <submittedName>
        <fullName evidence="1">Unannotated protein</fullName>
    </submittedName>
</protein>
<sequence length="72" mass="7713">MTALAGEEWTAVACALADAADAFAIRAHEQEVLRDRARPGTMVHHHHAHSATLWRSAEGSLRARIGELGLGS</sequence>
<gene>
    <name evidence="1" type="ORF">UFOPK3662_01697</name>
</gene>
<reference evidence="1" key="1">
    <citation type="submission" date="2020-05" db="EMBL/GenBank/DDBJ databases">
        <authorList>
            <person name="Chiriac C."/>
            <person name="Salcher M."/>
            <person name="Ghai R."/>
            <person name="Kavagutti S V."/>
        </authorList>
    </citation>
    <scope>NUCLEOTIDE SEQUENCE</scope>
</reference>